<dbReference type="AlphaFoldDB" id="A0A7H0VEV9"/>
<keyword evidence="4" id="KW-1185">Reference proteome</keyword>
<dbReference type="SUPFAM" id="SSF52172">
    <property type="entry name" value="CheY-like"/>
    <property type="match status" value="1"/>
</dbReference>
<evidence type="ECO:0000259" key="2">
    <source>
        <dbReference type="PROSITE" id="PS50110"/>
    </source>
</evidence>
<gene>
    <name evidence="3" type="ORF">H4K34_00010</name>
</gene>
<dbReference type="Pfam" id="PF00072">
    <property type="entry name" value="Response_reg"/>
    <property type="match status" value="1"/>
</dbReference>
<feature type="domain" description="Response regulatory" evidence="2">
    <location>
        <begin position="5"/>
        <end position="128"/>
    </location>
</feature>
<accession>A0A7H0VEV9</accession>
<dbReference type="InterPro" id="IPR052893">
    <property type="entry name" value="TCS_response_regulator"/>
</dbReference>
<dbReference type="RefSeq" id="WP_210758786.1">
    <property type="nucleotide sequence ID" value="NZ_CP060139.1"/>
</dbReference>
<proteinExistence type="predicted"/>
<keyword evidence="1" id="KW-0597">Phosphoprotein</keyword>
<evidence type="ECO:0000313" key="3">
    <source>
        <dbReference type="EMBL" id="QNR24257.1"/>
    </source>
</evidence>
<dbReference type="PANTHER" id="PTHR44520:SF2">
    <property type="entry name" value="RESPONSE REGULATOR RCP1"/>
    <property type="match status" value="1"/>
</dbReference>
<dbReference type="GO" id="GO:0000160">
    <property type="term" value="P:phosphorelay signal transduction system"/>
    <property type="evidence" value="ECO:0007669"/>
    <property type="project" value="InterPro"/>
</dbReference>
<evidence type="ECO:0000313" key="4">
    <source>
        <dbReference type="Proteomes" id="UP000516305"/>
    </source>
</evidence>
<sequence length="133" mass="15227">MTINHYWIVDDDPIARVLIRKKMSNEGLCEKFSEFQNGQEALKALKEAEENDTPDLIFLDLNMPIMDGWEFLEEARHKLENVHARVAILTSSISPDDWDRSQNIPGVSCFLNKPLNTAELLNRIDSSSRPNSI</sequence>
<dbReference type="PANTHER" id="PTHR44520">
    <property type="entry name" value="RESPONSE REGULATOR RCP1-RELATED"/>
    <property type="match status" value="1"/>
</dbReference>
<name>A0A7H0VEV9_9FLAO</name>
<dbReference type="CDD" id="cd17546">
    <property type="entry name" value="REC_hyHK_CKI1_RcsC-like"/>
    <property type="match status" value="1"/>
</dbReference>
<dbReference type="InterPro" id="IPR001789">
    <property type="entry name" value="Sig_transdc_resp-reg_receiver"/>
</dbReference>
<dbReference type="SMART" id="SM00448">
    <property type="entry name" value="REC"/>
    <property type="match status" value="1"/>
</dbReference>
<dbReference type="KEGG" id="chyd:H4K34_00010"/>
<feature type="modified residue" description="4-aspartylphosphate" evidence="1">
    <location>
        <position position="60"/>
    </location>
</feature>
<dbReference type="Gene3D" id="3.40.50.2300">
    <property type="match status" value="1"/>
</dbReference>
<dbReference type="PROSITE" id="PS50110">
    <property type="entry name" value="RESPONSE_REGULATORY"/>
    <property type="match status" value="1"/>
</dbReference>
<dbReference type="InterPro" id="IPR011006">
    <property type="entry name" value="CheY-like_superfamily"/>
</dbReference>
<dbReference type="Proteomes" id="UP000516305">
    <property type="component" value="Chromosome"/>
</dbReference>
<dbReference type="EMBL" id="CP060139">
    <property type="protein sequence ID" value="QNR24257.1"/>
    <property type="molecule type" value="Genomic_DNA"/>
</dbReference>
<evidence type="ECO:0000256" key="1">
    <source>
        <dbReference type="PROSITE-ProRule" id="PRU00169"/>
    </source>
</evidence>
<reference evidence="3 4" key="1">
    <citation type="submission" date="2020-08" db="EMBL/GenBank/DDBJ databases">
        <title>Croceimicrobium hydrocarbonivorans gen. nov., sp. nov., a novel marine bacterium isolated from a bacterial consortium that degrades polyethylene terephthalate.</title>
        <authorList>
            <person name="Liu R."/>
        </authorList>
    </citation>
    <scope>NUCLEOTIDE SEQUENCE [LARGE SCALE GENOMIC DNA]</scope>
    <source>
        <strain evidence="3 4">A20-9</strain>
    </source>
</reference>
<organism evidence="3 4">
    <name type="scientific">Croceimicrobium hydrocarbonivorans</name>
    <dbReference type="NCBI Taxonomy" id="2761580"/>
    <lineage>
        <taxon>Bacteria</taxon>
        <taxon>Pseudomonadati</taxon>
        <taxon>Bacteroidota</taxon>
        <taxon>Flavobacteriia</taxon>
        <taxon>Flavobacteriales</taxon>
        <taxon>Owenweeksiaceae</taxon>
        <taxon>Croceimicrobium</taxon>
    </lineage>
</organism>
<protein>
    <submittedName>
        <fullName evidence="3">Response regulator</fullName>
    </submittedName>
</protein>